<proteinExistence type="predicted"/>
<evidence type="ECO:0000259" key="13">
    <source>
        <dbReference type="PROSITE" id="PS51034"/>
    </source>
</evidence>
<keyword evidence="6" id="KW-0812">Transmembrane</keyword>
<keyword evidence="9" id="KW-1015">Disulfide bond</keyword>
<dbReference type="AlphaFoldDB" id="A0A9N7Z102"/>
<evidence type="ECO:0000256" key="4">
    <source>
        <dbReference type="ARBA" id="ARBA00022530"/>
    </source>
</evidence>
<dbReference type="InterPro" id="IPR055356">
    <property type="entry name" value="ZP-N"/>
</dbReference>
<dbReference type="SMART" id="SM00241">
    <property type="entry name" value="ZP"/>
    <property type="match status" value="1"/>
</dbReference>
<accession>A0A9N7Z102</accession>
<keyword evidence="5" id="KW-0165">Cleavage on pair of basic residues</keyword>
<evidence type="ECO:0000256" key="5">
    <source>
        <dbReference type="ARBA" id="ARBA00022685"/>
    </source>
</evidence>
<keyword evidence="8" id="KW-0472">Membrane</keyword>
<reference evidence="14" key="1">
    <citation type="submission" date="2020-03" db="EMBL/GenBank/DDBJ databases">
        <authorList>
            <person name="Weist P."/>
        </authorList>
    </citation>
    <scope>NUCLEOTIDE SEQUENCE</scope>
</reference>
<dbReference type="GO" id="GO:0005886">
    <property type="term" value="C:plasma membrane"/>
    <property type="evidence" value="ECO:0007669"/>
    <property type="project" value="UniProtKB-SubCell"/>
</dbReference>
<protein>
    <recommendedName>
        <fullName evidence="13">ZP domain-containing protein</fullName>
    </recommendedName>
</protein>
<dbReference type="Gene3D" id="2.60.40.4100">
    <property type="entry name" value="Zona pellucida, ZP-C domain"/>
    <property type="match status" value="1"/>
</dbReference>
<comment type="caution">
    <text evidence="14">The sequence shown here is derived from an EMBL/GenBank/DDBJ whole genome shotgun (WGS) entry which is preliminary data.</text>
</comment>
<dbReference type="EMBL" id="CADEAL010003735">
    <property type="protein sequence ID" value="CAB1445650.1"/>
    <property type="molecule type" value="Genomic_DNA"/>
</dbReference>
<evidence type="ECO:0000256" key="1">
    <source>
        <dbReference type="ARBA" id="ARBA00004251"/>
    </source>
</evidence>
<dbReference type="GO" id="GO:0007339">
    <property type="term" value="P:binding of sperm to zona pellucida"/>
    <property type="evidence" value="ECO:0007669"/>
    <property type="project" value="TreeGrafter"/>
</dbReference>
<keyword evidence="3" id="KW-0964">Secreted</keyword>
<keyword evidence="10" id="KW-0325">Glycoprotein</keyword>
<dbReference type="InterPro" id="IPR055355">
    <property type="entry name" value="ZP-C"/>
</dbReference>
<keyword evidence="2" id="KW-1003">Cell membrane</keyword>
<dbReference type="InterPro" id="IPR042235">
    <property type="entry name" value="ZP-C_dom"/>
</dbReference>
<sequence>MTLVDRGGFGVFESIPLMCEWRIKEANKERYPPVPRQLFCSKDGFNITINQNATVPPLNMNDVWIPSGQSHICEPRKRSTDAVTFHFPFTDCGAQSMVEDGVITYWVNMEAKQRPQRGSIFRDTPFNLTVSCRFELVKITQAWIKVQGEQSEFPSTLRNTGILRTEMRFAKDPPAVIELGRPVYVEVSLLKHEDKDLVLLLDDCWATPTENLYDPQRWNLLVNGCPSTGDSHRTVLLPVVPSKELTCPSLHKWFVVRMFSFVKPTTSENQVYFHCNIEICKRPGCLQSCSNEMRKLRRITPEPGQRILPSVVSGGPLLYRL</sequence>
<dbReference type="Pfam" id="PF00100">
    <property type="entry name" value="Zona_pellucida"/>
    <property type="match status" value="1"/>
</dbReference>
<dbReference type="GO" id="GO:0060468">
    <property type="term" value="P:prevention of polyspermy"/>
    <property type="evidence" value="ECO:0007669"/>
    <property type="project" value="TreeGrafter"/>
</dbReference>
<comment type="subcellular location">
    <subcellularLocation>
        <location evidence="1">Cell membrane</location>
        <topology evidence="1">Single-pass type I membrane protein</topology>
    </subcellularLocation>
    <subcellularLocation>
        <location evidence="12">Zona pellucida</location>
    </subcellularLocation>
</comment>
<dbReference type="InterPro" id="IPR051148">
    <property type="entry name" value="Zona_Pellucida_Domain_gp"/>
</dbReference>
<keyword evidence="4" id="KW-0272">Extracellular matrix</keyword>
<keyword evidence="7" id="KW-1133">Transmembrane helix</keyword>
<evidence type="ECO:0000256" key="9">
    <source>
        <dbReference type="ARBA" id="ARBA00023157"/>
    </source>
</evidence>
<dbReference type="PANTHER" id="PTHR23343">
    <property type="entry name" value="ZONA PELLUCIDA SPERM-BINDING PROTEIN"/>
    <property type="match status" value="1"/>
</dbReference>
<evidence type="ECO:0000256" key="2">
    <source>
        <dbReference type="ARBA" id="ARBA00022475"/>
    </source>
</evidence>
<evidence type="ECO:0000256" key="12">
    <source>
        <dbReference type="ARBA" id="ARBA00024183"/>
    </source>
</evidence>
<organism evidence="14 15">
    <name type="scientific">Pleuronectes platessa</name>
    <name type="common">European plaice</name>
    <dbReference type="NCBI Taxonomy" id="8262"/>
    <lineage>
        <taxon>Eukaryota</taxon>
        <taxon>Metazoa</taxon>
        <taxon>Chordata</taxon>
        <taxon>Craniata</taxon>
        <taxon>Vertebrata</taxon>
        <taxon>Euteleostomi</taxon>
        <taxon>Actinopterygii</taxon>
        <taxon>Neopterygii</taxon>
        <taxon>Teleostei</taxon>
        <taxon>Neoteleostei</taxon>
        <taxon>Acanthomorphata</taxon>
        <taxon>Carangaria</taxon>
        <taxon>Pleuronectiformes</taxon>
        <taxon>Pleuronectoidei</taxon>
        <taxon>Pleuronectidae</taxon>
        <taxon>Pleuronectes</taxon>
    </lineage>
</organism>
<evidence type="ECO:0000256" key="11">
    <source>
        <dbReference type="ARBA" id="ARBA00023279"/>
    </source>
</evidence>
<dbReference type="PROSITE" id="PS51034">
    <property type="entry name" value="ZP_2"/>
    <property type="match status" value="1"/>
</dbReference>
<evidence type="ECO:0000256" key="3">
    <source>
        <dbReference type="ARBA" id="ARBA00022525"/>
    </source>
</evidence>
<dbReference type="GO" id="GO:0032190">
    <property type="term" value="F:acrosin binding"/>
    <property type="evidence" value="ECO:0007669"/>
    <property type="project" value="TreeGrafter"/>
</dbReference>
<keyword evidence="15" id="KW-1185">Reference proteome</keyword>
<dbReference type="Pfam" id="PF23344">
    <property type="entry name" value="ZP-N"/>
    <property type="match status" value="1"/>
</dbReference>
<evidence type="ECO:0000256" key="7">
    <source>
        <dbReference type="ARBA" id="ARBA00022989"/>
    </source>
</evidence>
<evidence type="ECO:0000313" key="14">
    <source>
        <dbReference type="EMBL" id="CAB1445650.1"/>
    </source>
</evidence>
<dbReference type="Proteomes" id="UP001153269">
    <property type="component" value="Unassembled WGS sequence"/>
</dbReference>
<name>A0A9N7Z102_PLEPL</name>
<gene>
    <name evidence="14" type="ORF">PLEPLA_LOCUS33381</name>
</gene>
<feature type="domain" description="ZP" evidence="13">
    <location>
        <begin position="39"/>
        <end position="296"/>
    </location>
</feature>
<dbReference type="InterPro" id="IPR001507">
    <property type="entry name" value="ZP_dom"/>
</dbReference>
<keyword evidence="11" id="KW-0278">Fertilization</keyword>
<dbReference type="GO" id="GO:0035805">
    <property type="term" value="C:egg coat"/>
    <property type="evidence" value="ECO:0007669"/>
    <property type="project" value="UniProtKB-SubCell"/>
</dbReference>
<dbReference type="PANTHER" id="PTHR23343:SF31">
    <property type="entry name" value="ZONA PELLUCIDA SPERM-BINDING PROTEIN 4"/>
    <property type="match status" value="1"/>
</dbReference>
<evidence type="ECO:0000256" key="6">
    <source>
        <dbReference type="ARBA" id="ARBA00022692"/>
    </source>
</evidence>
<evidence type="ECO:0000313" key="15">
    <source>
        <dbReference type="Proteomes" id="UP001153269"/>
    </source>
</evidence>
<evidence type="ECO:0000256" key="8">
    <source>
        <dbReference type="ARBA" id="ARBA00023136"/>
    </source>
</evidence>
<dbReference type="InterPro" id="IPR048290">
    <property type="entry name" value="ZP_chr"/>
</dbReference>
<dbReference type="Gene3D" id="2.60.40.3210">
    <property type="entry name" value="Zona pellucida, ZP-N domain"/>
    <property type="match status" value="1"/>
</dbReference>
<evidence type="ECO:0000256" key="10">
    <source>
        <dbReference type="ARBA" id="ARBA00023180"/>
    </source>
</evidence>
<dbReference type="PRINTS" id="PR00023">
    <property type="entry name" value="ZPELLUCIDA"/>
</dbReference>
<dbReference type="GO" id="GO:0035804">
    <property type="term" value="F:structural constituent of egg coat"/>
    <property type="evidence" value="ECO:0007669"/>
    <property type="project" value="TreeGrafter"/>
</dbReference>